<dbReference type="Proteomes" id="UP000887540">
    <property type="component" value="Unplaced"/>
</dbReference>
<accession>A0A914DRE6</accession>
<dbReference type="WBParaSite" id="ACRNAN_scaffold3545.g26314.t1">
    <property type="protein sequence ID" value="ACRNAN_scaffold3545.g26314.t1"/>
    <property type="gene ID" value="ACRNAN_scaffold3545.g26314"/>
</dbReference>
<evidence type="ECO:0000313" key="2">
    <source>
        <dbReference type="Proteomes" id="UP000887540"/>
    </source>
</evidence>
<dbReference type="InterPro" id="IPR045860">
    <property type="entry name" value="Snake_toxin-like_sf"/>
</dbReference>
<name>A0A914DRE6_9BILA</name>
<reference evidence="3" key="1">
    <citation type="submission" date="2022-11" db="UniProtKB">
        <authorList>
            <consortium name="WormBaseParasite"/>
        </authorList>
    </citation>
    <scope>IDENTIFICATION</scope>
</reference>
<evidence type="ECO:0000259" key="1">
    <source>
        <dbReference type="Pfam" id="PF00021"/>
    </source>
</evidence>
<dbReference type="AlphaFoldDB" id="A0A914DRE6"/>
<keyword evidence="2" id="KW-1185">Reference proteome</keyword>
<organism evidence="2 3">
    <name type="scientific">Acrobeloides nanus</name>
    <dbReference type="NCBI Taxonomy" id="290746"/>
    <lineage>
        <taxon>Eukaryota</taxon>
        <taxon>Metazoa</taxon>
        <taxon>Ecdysozoa</taxon>
        <taxon>Nematoda</taxon>
        <taxon>Chromadorea</taxon>
        <taxon>Rhabditida</taxon>
        <taxon>Tylenchina</taxon>
        <taxon>Cephalobomorpha</taxon>
        <taxon>Cephaloboidea</taxon>
        <taxon>Cephalobidae</taxon>
        <taxon>Acrobeloides</taxon>
    </lineage>
</organism>
<proteinExistence type="predicted"/>
<evidence type="ECO:0000313" key="3">
    <source>
        <dbReference type="WBParaSite" id="ACRNAN_scaffold3545.g26314.t1"/>
    </source>
</evidence>
<dbReference type="SUPFAM" id="SSF57302">
    <property type="entry name" value="Snake toxin-like"/>
    <property type="match status" value="1"/>
</dbReference>
<dbReference type="InterPro" id="IPR016054">
    <property type="entry name" value="LY6_UPA_recep-like"/>
</dbReference>
<dbReference type="Pfam" id="PF00021">
    <property type="entry name" value="UPAR_LY6"/>
    <property type="match status" value="2"/>
</dbReference>
<feature type="domain" description="UPAR/Ly6" evidence="1">
    <location>
        <begin position="109"/>
        <end position="186"/>
    </location>
</feature>
<sequence length="228" mass="25160">MVIETNLVLPETQHVLRGQNLLIKGCWSDFVSLNISTYIIGFTACSSSKQNFKPPATYTPSYNVDVYCCTTDNCNFPTTQNTSDAFDCHQVHNNIRLLNPDFTNYGDRNESCPAGDTTCVTLNGTYSGQNLLVKGCWTDFVSLNISTYIIGFTACSSSKQTFQHPASKPPYNVDVYCCTTDNCNFPTTQNNCTQDNCTQDNLSTSLIANLLLIIVSVTLQIVNNVNTC</sequence>
<protein>
    <submittedName>
        <fullName evidence="3">UPAR/Ly6 domain-containing protein</fullName>
    </submittedName>
</protein>
<feature type="domain" description="UPAR/Ly6" evidence="1">
    <location>
        <begin position="37"/>
        <end position="77"/>
    </location>
</feature>